<gene>
    <name evidence="1" type="ORF">KUTeg_022630</name>
</gene>
<evidence type="ECO:0000313" key="1">
    <source>
        <dbReference type="EMBL" id="KAJ8298570.1"/>
    </source>
</evidence>
<accession>A0ABQ9E4Z8</accession>
<comment type="caution">
    <text evidence="1">The sequence shown here is derived from an EMBL/GenBank/DDBJ whole genome shotgun (WGS) entry which is preliminary data.</text>
</comment>
<dbReference type="Proteomes" id="UP001217089">
    <property type="component" value="Unassembled WGS sequence"/>
</dbReference>
<name>A0ABQ9E4Z8_TEGGR</name>
<reference evidence="1 2" key="1">
    <citation type="submission" date="2022-12" db="EMBL/GenBank/DDBJ databases">
        <title>Chromosome-level genome of Tegillarca granosa.</title>
        <authorList>
            <person name="Kim J."/>
        </authorList>
    </citation>
    <scope>NUCLEOTIDE SEQUENCE [LARGE SCALE GENOMIC DNA]</scope>
    <source>
        <strain evidence="1">Teg-2019</strain>
        <tissue evidence="1">Adductor muscle</tissue>
    </source>
</reference>
<evidence type="ECO:0000313" key="2">
    <source>
        <dbReference type="Proteomes" id="UP001217089"/>
    </source>
</evidence>
<organism evidence="1 2">
    <name type="scientific">Tegillarca granosa</name>
    <name type="common">Malaysian cockle</name>
    <name type="synonym">Anadara granosa</name>
    <dbReference type="NCBI Taxonomy" id="220873"/>
    <lineage>
        <taxon>Eukaryota</taxon>
        <taxon>Metazoa</taxon>
        <taxon>Spiralia</taxon>
        <taxon>Lophotrochozoa</taxon>
        <taxon>Mollusca</taxon>
        <taxon>Bivalvia</taxon>
        <taxon>Autobranchia</taxon>
        <taxon>Pteriomorphia</taxon>
        <taxon>Arcoida</taxon>
        <taxon>Arcoidea</taxon>
        <taxon>Arcidae</taxon>
        <taxon>Tegillarca</taxon>
    </lineage>
</organism>
<sequence>MNLLQTITFTLFSGVLNGSLIPNLFPSKTLLLNDYSHVDTTHSKEPSCDYKQLISGLGLPESEIDTIKYNKYAVPRATMREVHLVLTVDVKRKIIILHGYWWKILH</sequence>
<protein>
    <submittedName>
        <fullName evidence="1">Uncharacterized protein</fullName>
    </submittedName>
</protein>
<proteinExistence type="predicted"/>
<keyword evidence="2" id="KW-1185">Reference proteome</keyword>
<dbReference type="EMBL" id="JARBDR010000921">
    <property type="protein sequence ID" value="KAJ8298570.1"/>
    <property type="molecule type" value="Genomic_DNA"/>
</dbReference>